<evidence type="ECO:0000313" key="1">
    <source>
        <dbReference type="EMBL" id="SNZ14335.1"/>
    </source>
</evidence>
<dbReference type="OrthoDB" id="9797506at2"/>
<organism evidence="1 2">
    <name type="scientific">Hydrogenobacter hydrogenophilus</name>
    <dbReference type="NCBI Taxonomy" id="35835"/>
    <lineage>
        <taxon>Bacteria</taxon>
        <taxon>Pseudomonadati</taxon>
        <taxon>Aquificota</taxon>
        <taxon>Aquificia</taxon>
        <taxon>Aquificales</taxon>
        <taxon>Aquificaceae</taxon>
        <taxon>Hydrogenobacter</taxon>
    </lineage>
</organism>
<dbReference type="SUPFAM" id="SSF49777">
    <property type="entry name" value="PEBP-like"/>
    <property type="match status" value="1"/>
</dbReference>
<evidence type="ECO:0008006" key="3">
    <source>
        <dbReference type="Google" id="ProtNLM"/>
    </source>
</evidence>
<dbReference type="InterPro" id="IPR008914">
    <property type="entry name" value="PEBP"/>
</dbReference>
<dbReference type="CDD" id="cd00865">
    <property type="entry name" value="PEBP_bact_arch"/>
    <property type="match status" value="1"/>
</dbReference>
<dbReference type="NCBIfam" id="TIGR00481">
    <property type="entry name" value="YbhB/YbcL family Raf kinase inhibitor-like protein"/>
    <property type="match status" value="1"/>
</dbReference>
<proteinExistence type="predicted"/>
<reference evidence="2" key="1">
    <citation type="submission" date="2017-09" db="EMBL/GenBank/DDBJ databases">
        <authorList>
            <person name="Varghese N."/>
            <person name="Submissions S."/>
        </authorList>
    </citation>
    <scope>NUCLEOTIDE SEQUENCE [LARGE SCALE GENOMIC DNA]</scope>
    <source>
        <strain evidence="2">DSM 2913</strain>
    </source>
</reference>
<dbReference type="Gene3D" id="3.90.280.10">
    <property type="entry name" value="PEBP-like"/>
    <property type="match status" value="1"/>
</dbReference>
<dbReference type="AlphaFoldDB" id="A0A285NXX6"/>
<dbReference type="InterPro" id="IPR005247">
    <property type="entry name" value="YbhB_YbcL/LppC-like"/>
</dbReference>
<name>A0A285NXX6_9AQUI</name>
<dbReference type="PANTHER" id="PTHR30289:SF1">
    <property type="entry name" value="PEBP (PHOSPHATIDYLETHANOLAMINE-BINDING PROTEIN) FAMILY PROTEIN"/>
    <property type="match status" value="1"/>
</dbReference>
<protein>
    <recommendedName>
        <fullName evidence="3">Phospholipid-binding protein, PBP family</fullName>
    </recommendedName>
</protein>
<dbReference type="EMBL" id="OBEN01000005">
    <property type="protein sequence ID" value="SNZ14335.1"/>
    <property type="molecule type" value="Genomic_DNA"/>
</dbReference>
<keyword evidence="2" id="KW-1185">Reference proteome</keyword>
<evidence type="ECO:0000313" key="2">
    <source>
        <dbReference type="Proteomes" id="UP000218627"/>
    </source>
</evidence>
<dbReference type="Pfam" id="PF01161">
    <property type="entry name" value="PBP"/>
    <property type="match status" value="1"/>
</dbReference>
<dbReference type="PANTHER" id="PTHR30289">
    <property type="entry name" value="UNCHARACTERIZED PROTEIN YBCL-RELATED"/>
    <property type="match status" value="1"/>
</dbReference>
<sequence>MKVESPAFKDGDVIPKKYTCDGENVSPPLVWLGYPKEAKSFVLIVDDPDAPVGTFTHWVVYDIPISETSLKENFPKDGQVGSVKQGRNDFGKVGYGGPCPPKGHGYHRYFFRVYALNVESLGLPPGATRKQVESKMRGHILSEGYTVGRYKRE</sequence>
<gene>
    <name evidence="1" type="ORF">SAMN06265353_1039</name>
</gene>
<dbReference type="RefSeq" id="WP_096602236.1">
    <property type="nucleotide sequence ID" value="NZ_OBEN01000005.1"/>
</dbReference>
<dbReference type="InterPro" id="IPR036610">
    <property type="entry name" value="PEBP-like_sf"/>
</dbReference>
<dbReference type="Proteomes" id="UP000218627">
    <property type="component" value="Unassembled WGS sequence"/>
</dbReference>
<accession>A0A285NXX6</accession>